<dbReference type="Gene3D" id="3.40.50.2020">
    <property type="match status" value="1"/>
</dbReference>
<dbReference type="EMBL" id="CACRUO010000055">
    <property type="protein sequence ID" value="VYU41871.1"/>
    <property type="molecule type" value="Genomic_DNA"/>
</dbReference>
<dbReference type="PANTHER" id="PTHR47505">
    <property type="entry name" value="DNA UTILIZATION PROTEIN YHGH"/>
    <property type="match status" value="1"/>
</dbReference>
<organism evidence="2">
    <name type="scientific">Staphylococcus simulans</name>
    <dbReference type="NCBI Taxonomy" id="1286"/>
    <lineage>
        <taxon>Bacteria</taxon>
        <taxon>Bacillati</taxon>
        <taxon>Bacillota</taxon>
        <taxon>Bacilli</taxon>
        <taxon>Bacillales</taxon>
        <taxon>Staphylococcaceae</taxon>
        <taxon>Staphylococcus</taxon>
    </lineage>
</organism>
<sequence>MPKCKLCLTLFSEPLTAANFYKSPEILCEHCRQAFETCRLEKVKRCPRCLKPLDESEEACLDCQFLARKFNLMHQLYCDYRYTGKVRETIHQYKIAGDTALCEVIANLIRLPKQQYDYIIPIPSPIARDQQRTFNPVEMVLAAKGVKYHLILQTDVRPKQSTLNKAMRAKAPNPFYINPAFQDVDLQNKRILLVDDIYTTGLTAHHAIEALFIRKVGKIDVFAFAR</sequence>
<dbReference type="PANTHER" id="PTHR47505:SF1">
    <property type="entry name" value="DNA UTILIZATION PROTEIN YHGH"/>
    <property type="match status" value="1"/>
</dbReference>
<dbReference type="InterPro" id="IPR029057">
    <property type="entry name" value="PRTase-like"/>
</dbReference>
<protein>
    <submittedName>
        <fullName evidence="2">DNA utilization protein GntX</fullName>
    </submittedName>
</protein>
<dbReference type="InterPro" id="IPR051910">
    <property type="entry name" value="ComF/GntX_DNA_util-trans"/>
</dbReference>
<proteinExistence type="inferred from homology"/>
<dbReference type="AlphaFoldDB" id="A0A6N3ESX5"/>
<evidence type="ECO:0000313" key="2">
    <source>
        <dbReference type="EMBL" id="VYU41871.1"/>
    </source>
</evidence>
<dbReference type="CDD" id="cd06223">
    <property type="entry name" value="PRTases_typeI"/>
    <property type="match status" value="1"/>
</dbReference>
<dbReference type="SUPFAM" id="SSF53271">
    <property type="entry name" value="PRTase-like"/>
    <property type="match status" value="1"/>
</dbReference>
<dbReference type="RefSeq" id="WP_156666950.1">
    <property type="nucleotide sequence ID" value="NZ_CACRUO010000055.1"/>
</dbReference>
<accession>A0A6N3ESX5</accession>
<evidence type="ECO:0000256" key="1">
    <source>
        <dbReference type="ARBA" id="ARBA00008007"/>
    </source>
</evidence>
<reference evidence="2" key="1">
    <citation type="submission" date="2019-11" db="EMBL/GenBank/DDBJ databases">
        <authorList>
            <person name="Feng L."/>
        </authorList>
    </citation>
    <scope>NUCLEOTIDE SEQUENCE</scope>
    <source>
        <strain evidence="2">SsimulansLFYP27</strain>
    </source>
</reference>
<name>A0A6N3ESX5_STASI</name>
<dbReference type="InterPro" id="IPR000836">
    <property type="entry name" value="PRTase_dom"/>
</dbReference>
<gene>
    <name evidence="2" type="ORF">SSLFYP27_02178</name>
</gene>
<comment type="similarity">
    <text evidence="1">Belongs to the ComF/GntX family.</text>
</comment>